<gene>
    <name evidence="2" type="ORF">IPJ38_11950</name>
</gene>
<evidence type="ECO:0000256" key="1">
    <source>
        <dbReference type="SAM" id="SignalP"/>
    </source>
</evidence>
<comment type="caution">
    <text evidence="2">The sequence shown here is derived from an EMBL/GenBank/DDBJ whole genome shotgun (WGS) entry which is preliminary data.</text>
</comment>
<accession>A0A935KAE3</accession>
<evidence type="ECO:0000313" key="2">
    <source>
        <dbReference type="EMBL" id="MBK7415710.1"/>
    </source>
</evidence>
<proteinExistence type="predicted"/>
<protein>
    <submittedName>
        <fullName evidence="2">Transporter substrate-binding domain-containing protein</fullName>
    </submittedName>
</protein>
<name>A0A935KAE3_9RHOO</name>
<dbReference type="Gene3D" id="3.40.190.10">
    <property type="entry name" value="Periplasmic binding protein-like II"/>
    <property type="match status" value="1"/>
</dbReference>
<organism evidence="2 3">
    <name type="scientific">Candidatus Dechloromonas phosphorivorans</name>
    <dbReference type="NCBI Taxonomy" id="2899244"/>
    <lineage>
        <taxon>Bacteria</taxon>
        <taxon>Pseudomonadati</taxon>
        <taxon>Pseudomonadota</taxon>
        <taxon>Betaproteobacteria</taxon>
        <taxon>Rhodocyclales</taxon>
        <taxon>Azonexaceae</taxon>
        <taxon>Dechloromonas</taxon>
    </lineage>
</organism>
<keyword evidence="1" id="KW-0732">Signal</keyword>
<feature type="chain" id="PRO_5037412689" evidence="1">
    <location>
        <begin position="27"/>
        <end position="251"/>
    </location>
</feature>
<feature type="signal peptide" evidence="1">
    <location>
        <begin position="1"/>
        <end position="26"/>
    </location>
</feature>
<dbReference type="Proteomes" id="UP000739411">
    <property type="component" value="Unassembled WGS sequence"/>
</dbReference>
<reference evidence="2 3" key="1">
    <citation type="submission" date="2020-10" db="EMBL/GenBank/DDBJ databases">
        <title>Connecting structure to function with the recovery of over 1000 high-quality activated sludge metagenome-assembled genomes encoding full-length rRNA genes using long-read sequencing.</title>
        <authorList>
            <person name="Singleton C.M."/>
            <person name="Petriglieri F."/>
            <person name="Kristensen J.M."/>
            <person name="Kirkegaard R.H."/>
            <person name="Michaelsen T.Y."/>
            <person name="Andersen M.H."/>
            <person name="Karst S.M."/>
            <person name="Dueholm M.S."/>
            <person name="Nielsen P.H."/>
            <person name="Albertsen M."/>
        </authorList>
    </citation>
    <scope>NUCLEOTIDE SEQUENCE [LARGE SCALE GENOMIC DNA]</scope>
    <source>
        <strain evidence="2">EsbW_18-Q3-R4-48_BATAC.463</strain>
    </source>
</reference>
<dbReference type="SUPFAM" id="SSF53850">
    <property type="entry name" value="Periplasmic binding protein-like II"/>
    <property type="match status" value="1"/>
</dbReference>
<dbReference type="EMBL" id="JADJMS010000024">
    <property type="protein sequence ID" value="MBK7415710.1"/>
    <property type="molecule type" value="Genomic_DNA"/>
</dbReference>
<evidence type="ECO:0000313" key="3">
    <source>
        <dbReference type="Proteomes" id="UP000739411"/>
    </source>
</evidence>
<dbReference type="AlphaFoldDB" id="A0A935KAE3"/>
<sequence length="251" mass="27812">MKHWITRWFKPLAVTIICALAHTVEAQTNRANEIEYASPDQSVWSTKLNERGEPDNPLLSLATALFTKANIPWRSQIYPASRLFKNLQDGSSQFSILVKVPALQECCLWSKKPVTSVEIRVYRLNHKSAIKTPDDLTGKTVITIRGYSYGGLRNFINDEKNRVTNNESPTHVAAFKMLMSGRADYLIDYAGPAAEILASEAATGIQSDALLRQDVHLVLSKTYPDAAKVMAQLESIANGLDSAAIIKNHGK</sequence>